<dbReference type="Proteomes" id="UP000296455">
    <property type="component" value="Segment"/>
</dbReference>
<gene>
    <name evidence="1" type="ORF">BcepSaruman_307</name>
</gene>
<keyword evidence="2" id="KW-1185">Reference proteome</keyword>
<name>A0A4D5ZDF0_9CAUD</name>
<evidence type="ECO:0000313" key="1">
    <source>
        <dbReference type="EMBL" id="QBX06720.1"/>
    </source>
</evidence>
<accession>A0A4D5ZDF0</accession>
<reference evidence="1 2" key="1">
    <citation type="submission" date="2019-02" db="EMBL/GenBank/DDBJ databases">
        <title>Complete genome sequence of Burkholderia cenocepacia phage BcepSaruman.</title>
        <authorList>
            <person name="Park K."/>
            <person name="Liu M."/>
            <person name="Gill J."/>
        </authorList>
    </citation>
    <scope>NUCLEOTIDE SEQUENCE [LARGE SCALE GENOMIC DNA]</scope>
</reference>
<organism evidence="1 2">
    <name type="scientific">Burkholderia phage BcepSaruman</name>
    <dbReference type="NCBI Taxonomy" id="2530032"/>
    <lineage>
        <taxon>Viruses</taxon>
        <taxon>Duplodnaviria</taxon>
        <taxon>Heunggongvirae</taxon>
        <taxon>Uroviricota</taxon>
        <taxon>Caudoviricetes</taxon>
        <taxon>Sarumanvirus</taxon>
        <taxon>Sarumanvirus bcepsaruman</taxon>
    </lineage>
</organism>
<dbReference type="EMBL" id="MK552140">
    <property type="protein sequence ID" value="QBX06720.1"/>
    <property type="molecule type" value="Genomic_DNA"/>
</dbReference>
<evidence type="ECO:0000313" key="2">
    <source>
        <dbReference type="Proteomes" id="UP000296455"/>
    </source>
</evidence>
<sequence length="159" mass="17149">MSTIILRNNNTGIDACACLDRDTNTILASITADQIMSPIGAIQFTPGVLSDQAQFIKTLQFIRMECQLSYGGRMRLKLEDTQAVAFALAMSGLVDSTDETVVLAWTNLTFELTLSSVTDTGAQQSIRFVGQNLAGIKNIVRAQNVTLFISAKSAWPIGG</sequence>
<protein>
    <submittedName>
        <fullName evidence="1">Uncharacterized protein</fullName>
    </submittedName>
</protein>
<proteinExistence type="predicted"/>